<dbReference type="EMBL" id="CH473972">
    <property type="protein sequence ID" value="EDL92721.1"/>
    <property type="molecule type" value="Genomic_DNA"/>
</dbReference>
<feature type="region of interest" description="Disordered" evidence="1">
    <location>
        <begin position="29"/>
        <end position="48"/>
    </location>
</feature>
<name>A6IZP3_RAT</name>
<evidence type="ECO:0000256" key="1">
    <source>
        <dbReference type="SAM" id="MobiDB-lite"/>
    </source>
</evidence>
<feature type="non-terminal residue" evidence="2">
    <location>
        <position position="48"/>
    </location>
</feature>
<organism evidence="2 3">
    <name type="scientific">Rattus norvegicus</name>
    <name type="common">Rat</name>
    <dbReference type="NCBI Taxonomy" id="10116"/>
    <lineage>
        <taxon>Eukaryota</taxon>
        <taxon>Metazoa</taxon>
        <taxon>Chordata</taxon>
        <taxon>Craniata</taxon>
        <taxon>Vertebrata</taxon>
        <taxon>Euteleostomi</taxon>
        <taxon>Mammalia</taxon>
        <taxon>Eutheria</taxon>
        <taxon>Euarchontoglires</taxon>
        <taxon>Glires</taxon>
        <taxon>Rodentia</taxon>
        <taxon>Myomorpha</taxon>
        <taxon>Muroidea</taxon>
        <taxon>Muridae</taxon>
        <taxon>Murinae</taxon>
        <taxon>Rattus</taxon>
    </lineage>
</organism>
<accession>A6IZP3</accession>
<evidence type="ECO:0000313" key="2">
    <source>
        <dbReference type="EMBL" id="EDL92721.1"/>
    </source>
</evidence>
<dbReference type="AlphaFoldDB" id="A6IZP3"/>
<dbReference type="Proteomes" id="UP000234681">
    <property type="component" value="Chromosome 19"/>
</dbReference>
<reference evidence="3" key="1">
    <citation type="submission" date="2005-09" db="EMBL/GenBank/DDBJ databases">
        <authorList>
            <person name="Mural R.J."/>
            <person name="Li P.W."/>
            <person name="Adams M.D."/>
            <person name="Amanatides P.G."/>
            <person name="Baden-Tillson H."/>
            <person name="Barnstead M."/>
            <person name="Chin S.H."/>
            <person name="Dew I."/>
            <person name="Evans C.A."/>
            <person name="Ferriera S."/>
            <person name="Flanigan M."/>
            <person name="Fosler C."/>
            <person name="Glodek A."/>
            <person name="Gu Z."/>
            <person name="Holt R.A."/>
            <person name="Jennings D."/>
            <person name="Kraft C.L."/>
            <person name="Lu F."/>
            <person name="Nguyen T."/>
            <person name="Nusskern D.R."/>
            <person name="Pfannkoch C.M."/>
            <person name="Sitter C."/>
            <person name="Sutton G.G."/>
            <person name="Venter J.C."/>
            <person name="Wang Z."/>
            <person name="Woodage T."/>
            <person name="Zheng X.H."/>
            <person name="Zhong F."/>
        </authorList>
    </citation>
    <scope>NUCLEOTIDE SEQUENCE [LARGE SCALE GENOMIC DNA]</scope>
    <source>
        <strain>BN</strain>
        <strain evidence="3">Sprague-Dawley</strain>
    </source>
</reference>
<protein>
    <submittedName>
        <fullName evidence="2">RCG51444</fullName>
    </submittedName>
</protein>
<sequence>APDKPHSPNRLPSTRNRLEEHILSLRAGLRANGGSSHREAPSRFLQCH</sequence>
<feature type="non-terminal residue" evidence="2">
    <location>
        <position position="1"/>
    </location>
</feature>
<proteinExistence type="predicted"/>
<evidence type="ECO:0000313" key="3">
    <source>
        <dbReference type="Proteomes" id="UP000234681"/>
    </source>
</evidence>
<gene>
    <name evidence="2" type="ORF">rCG_51444</name>
</gene>